<evidence type="ECO:0000259" key="7">
    <source>
        <dbReference type="PROSITE" id="PS50060"/>
    </source>
</evidence>
<proteinExistence type="predicted"/>
<feature type="domain" description="MAM" evidence="7">
    <location>
        <begin position="797"/>
        <end position="965"/>
    </location>
</feature>
<comment type="catalytic activity">
    <reaction evidence="1 5">
        <text>[protein]-peptidylproline (omega=180) = [protein]-peptidylproline (omega=0)</text>
        <dbReference type="Rhea" id="RHEA:16237"/>
        <dbReference type="Rhea" id="RHEA-COMP:10747"/>
        <dbReference type="Rhea" id="RHEA-COMP:10748"/>
        <dbReference type="ChEBI" id="CHEBI:83833"/>
        <dbReference type="ChEBI" id="CHEBI:83834"/>
        <dbReference type="EC" id="5.2.1.8"/>
    </reaction>
</comment>
<keyword evidence="3 5" id="KW-0697">Rotamase</keyword>
<keyword evidence="4 5" id="KW-0413">Isomerase</keyword>
<dbReference type="EMBL" id="VEVO01000001">
    <property type="protein sequence ID" value="KAF0046774.1"/>
    <property type="molecule type" value="Genomic_DNA"/>
</dbReference>
<dbReference type="AlphaFoldDB" id="A0A6A4TU89"/>
<gene>
    <name evidence="8" type="ORF">F2P81_000407</name>
</gene>
<dbReference type="SUPFAM" id="SSF49899">
    <property type="entry name" value="Concanavalin A-like lectins/glucanases"/>
    <property type="match status" value="8"/>
</dbReference>
<dbReference type="PANTHER" id="PTHR23282">
    <property type="entry name" value="APICAL ENDOSOMAL GLYCOPROTEIN PRECURSOR"/>
    <property type="match status" value="1"/>
</dbReference>
<dbReference type="SUPFAM" id="SSF54534">
    <property type="entry name" value="FKBP-like"/>
    <property type="match status" value="1"/>
</dbReference>
<feature type="domain" description="MAM" evidence="7">
    <location>
        <begin position="452"/>
        <end position="514"/>
    </location>
</feature>
<dbReference type="PANTHER" id="PTHR23282:SF101">
    <property type="entry name" value="MAM DOMAIN-CONTAINING PROTEIN"/>
    <property type="match status" value="1"/>
</dbReference>
<dbReference type="PROSITE" id="PS00740">
    <property type="entry name" value="MAM_1"/>
    <property type="match status" value="1"/>
</dbReference>
<evidence type="ECO:0000256" key="1">
    <source>
        <dbReference type="ARBA" id="ARBA00000971"/>
    </source>
</evidence>
<dbReference type="InterPro" id="IPR046357">
    <property type="entry name" value="PPIase_dom_sf"/>
</dbReference>
<dbReference type="PROSITE" id="PS50059">
    <property type="entry name" value="FKBP_PPIASE"/>
    <property type="match status" value="1"/>
</dbReference>
<dbReference type="Gene3D" id="2.60.120.200">
    <property type="match status" value="8"/>
</dbReference>
<dbReference type="InterPro" id="IPR051560">
    <property type="entry name" value="MAM_domain-containing"/>
</dbReference>
<dbReference type="PROSITE" id="PS50060">
    <property type="entry name" value="MAM_2"/>
    <property type="match status" value="7"/>
</dbReference>
<feature type="domain" description="MAM" evidence="7">
    <location>
        <begin position="633"/>
        <end position="795"/>
    </location>
</feature>
<feature type="domain" description="PPIase FKBP-type" evidence="6">
    <location>
        <begin position="984"/>
        <end position="1072"/>
    </location>
</feature>
<dbReference type="CDD" id="cd06263">
    <property type="entry name" value="MAM"/>
    <property type="match status" value="4"/>
</dbReference>
<feature type="domain" description="MAM" evidence="7">
    <location>
        <begin position="68"/>
        <end position="233"/>
    </location>
</feature>
<dbReference type="GO" id="GO:0003755">
    <property type="term" value="F:peptidyl-prolyl cis-trans isomerase activity"/>
    <property type="evidence" value="ECO:0007669"/>
    <property type="project" value="UniProtKB-KW"/>
</dbReference>
<dbReference type="FunFam" id="3.10.50.40:FF:000025">
    <property type="entry name" value="Peptidylprolyl isomerase"/>
    <property type="match status" value="1"/>
</dbReference>
<organism evidence="8 9">
    <name type="scientific">Scophthalmus maximus</name>
    <name type="common">Turbot</name>
    <name type="synonym">Psetta maxima</name>
    <dbReference type="NCBI Taxonomy" id="52904"/>
    <lineage>
        <taxon>Eukaryota</taxon>
        <taxon>Metazoa</taxon>
        <taxon>Chordata</taxon>
        <taxon>Craniata</taxon>
        <taxon>Vertebrata</taxon>
        <taxon>Euteleostomi</taxon>
        <taxon>Actinopterygii</taxon>
        <taxon>Neopterygii</taxon>
        <taxon>Teleostei</taxon>
        <taxon>Neoteleostei</taxon>
        <taxon>Acanthomorphata</taxon>
        <taxon>Carangaria</taxon>
        <taxon>Pleuronectiformes</taxon>
        <taxon>Pleuronectoidei</taxon>
        <taxon>Scophthalmidae</taxon>
        <taxon>Scophthalmus</taxon>
    </lineage>
</organism>
<dbReference type="InterPro" id="IPR001179">
    <property type="entry name" value="PPIase_FKBP_dom"/>
</dbReference>
<evidence type="ECO:0000259" key="6">
    <source>
        <dbReference type="PROSITE" id="PS50059"/>
    </source>
</evidence>
<reference evidence="8 9" key="1">
    <citation type="submission" date="2019-06" db="EMBL/GenBank/DDBJ databases">
        <title>Draft genomes of female and male turbot (Scophthalmus maximus).</title>
        <authorList>
            <person name="Xu H."/>
            <person name="Xu X.-W."/>
            <person name="Shao C."/>
            <person name="Chen S."/>
        </authorList>
    </citation>
    <scope>NUCLEOTIDE SEQUENCE [LARGE SCALE GENOMIC DNA]</scope>
    <source>
        <strain evidence="8">Ysfricsl-2016a</strain>
        <tissue evidence="8">Blood</tissue>
    </source>
</reference>
<feature type="domain" description="MAM" evidence="7">
    <location>
        <begin position="254"/>
        <end position="450"/>
    </location>
</feature>
<evidence type="ECO:0000256" key="2">
    <source>
        <dbReference type="ARBA" id="ARBA00013194"/>
    </source>
</evidence>
<dbReference type="GO" id="GO:0016020">
    <property type="term" value="C:membrane"/>
    <property type="evidence" value="ECO:0007669"/>
    <property type="project" value="InterPro"/>
</dbReference>
<accession>A0A6A4TU89</accession>
<feature type="domain" description="MAM" evidence="7">
    <location>
        <begin position="1"/>
        <end position="64"/>
    </location>
</feature>
<dbReference type="Pfam" id="PF00629">
    <property type="entry name" value="MAM"/>
    <property type="match status" value="6"/>
</dbReference>
<dbReference type="EC" id="5.2.1.8" evidence="2 5"/>
<dbReference type="Pfam" id="PF00254">
    <property type="entry name" value="FKBP_C"/>
    <property type="match status" value="1"/>
</dbReference>
<evidence type="ECO:0000256" key="4">
    <source>
        <dbReference type="ARBA" id="ARBA00023235"/>
    </source>
</evidence>
<dbReference type="Gene3D" id="3.10.50.40">
    <property type="match status" value="1"/>
</dbReference>
<dbReference type="SMART" id="SM00137">
    <property type="entry name" value="MAM"/>
    <property type="match status" value="4"/>
</dbReference>
<sequence length="1072" mass="118163">MMTTTMEPTPADGECLMFWYYMEGSGVGELSVHLQNPGSQRNTQKLWNRRGDQGKHWRHGRVTLLSHGFCDFEMDLCGWVNNPPAELGVDWDWLSGMSVGGLIPLRDHTTDSSLGHFAFIRASKSERQEIAQLESESMAAVDRACLELWHISEGWLADNPTNITLTVFVNEGAGQRPVWKTNGYMNKTWILDRVDYNASETHQIILQASCPNFMEASFALDDIHIIRDHSCADIIPTTTPAPATTTTTAPDSAIDCTFEQGLCNWLQEDSGDFNWTLSSGLQVAQPWDGPEYDHTVGNKQDMCGFESSLCGFENDVSHLGHWGRKRGTEHHVDHTYGTENGFYVTVMETNTTQTEVAQLLMPKLTSATEMCVRFWYWLPTGFSNGLAVHVNRDGQESDALWQRSEVNSTGWEVAEVTVSSPGKFSVAFKADTNSAAKLDDISVRNGPCNPPGSCDFESGQCSWINIPKEGGHDLVLANGGFHGPPTDHTTQTPDGWFLLSSSLHLNHSSVAQLLIEVEANNRGFIAIDDISLTPGLCQVNETSLGFVGCSFESDTCDWEDISVGQFQWVRGKNATGNIGPAVDHTLGTGLGWYMAVESDRGDQISPAALQSPTMKQASASCTLHFYYNLYGEDLCDFEEGSCNWQQHTTDDFDWVRDSGSIPNTNTGPDTDHTTNTAAGHYYHLPSSASDLAGQRAAMSSPLYPAGKGACMQLWYHMCGKGMGTLNVYQQSEEGKEALIFSQTGDQGGLWRLAQASLLPRVQPFRIVVEGVKAGPTQEADMAFDDVQLTEAQCPPPGFCDFEINMCSWSNLGGGVDQGDWLRGRGASPNPNTGPSLDHTTNSKHGYYLYVDSSVGEWGDSTFLVSDVFQKSIRGHCLTFWYHMYGSHVGTLRVYINDRKMQTGGNEEGILKWIDSGNKGDKWQMARVSLKHEEAIWLVFVYQRGMNTGGDVALDDITIFPGSCYPDPPIGPPDDDNGRSFPQKGCDVQVHYVGRLTNGEKFDSSRDRGKPFNFKIGQNQVIRGWDEGVAQMSVGQVARLTCTPDYAYGASGYPPVIPPNATLVFEVELLRCN</sequence>
<comment type="caution">
    <text evidence="8">The sequence shown here is derived from an EMBL/GenBank/DDBJ whole genome shotgun (WGS) entry which is preliminary data.</text>
</comment>
<evidence type="ECO:0000256" key="5">
    <source>
        <dbReference type="PROSITE-ProRule" id="PRU00277"/>
    </source>
</evidence>
<evidence type="ECO:0000256" key="3">
    <source>
        <dbReference type="ARBA" id="ARBA00023110"/>
    </source>
</evidence>
<dbReference type="InterPro" id="IPR000998">
    <property type="entry name" value="MAM_dom"/>
</dbReference>
<evidence type="ECO:0000313" key="8">
    <source>
        <dbReference type="EMBL" id="KAF0046774.1"/>
    </source>
</evidence>
<protein>
    <recommendedName>
        <fullName evidence="2 5">peptidylprolyl isomerase</fullName>
        <ecNumber evidence="2 5">5.2.1.8</ecNumber>
    </recommendedName>
</protein>
<dbReference type="InterPro" id="IPR013320">
    <property type="entry name" value="ConA-like_dom_sf"/>
</dbReference>
<dbReference type="Proteomes" id="UP000438429">
    <property type="component" value="Unassembled WGS sequence"/>
</dbReference>
<evidence type="ECO:0000313" key="9">
    <source>
        <dbReference type="Proteomes" id="UP000438429"/>
    </source>
</evidence>
<feature type="domain" description="MAM" evidence="7">
    <location>
        <begin position="547"/>
        <end position="631"/>
    </location>
</feature>
<name>A0A6A4TU89_SCOMX</name>